<protein>
    <submittedName>
        <fullName evidence="8">Iron-containing alcohol dehydrogenase</fullName>
    </submittedName>
</protein>
<feature type="domain" description="Alcohol dehydrogenase iron-type/glycerol dehydrogenase GldA" evidence="6">
    <location>
        <begin position="33"/>
        <end position="193"/>
    </location>
</feature>
<dbReference type="PANTHER" id="PTHR11496:SF102">
    <property type="entry name" value="ALCOHOL DEHYDROGENASE 4"/>
    <property type="match status" value="1"/>
</dbReference>
<dbReference type="FunFam" id="1.20.1090.10:FF:000001">
    <property type="entry name" value="Aldehyde-alcohol dehydrogenase"/>
    <property type="match status" value="1"/>
</dbReference>
<gene>
    <name evidence="8" type="ORF">IAA97_04875</name>
</gene>
<dbReference type="PROSITE" id="PS00913">
    <property type="entry name" value="ADH_IRON_1"/>
    <property type="match status" value="1"/>
</dbReference>
<comment type="caution">
    <text evidence="8">The sequence shown here is derived from an EMBL/GenBank/DDBJ whole genome shotgun (WGS) entry which is preliminary data.</text>
</comment>
<keyword evidence="5" id="KW-0812">Transmembrane</keyword>
<dbReference type="AlphaFoldDB" id="A0A9D9DYN5"/>
<feature type="domain" description="Fe-containing alcohol dehydrogenase-like C-terminal" evidence="7">
    <location>
        <begin position="204"/>
        <end position="392"/>
    </location>
</feature>
<evidence type="ECO:0000256" key="3">
    <source>
        <dbReference type="ARBA" id="ARBA00023002"/>
    </source>
</evidence>
<feature type="transmembrane region" description="Helical" evidence="5">
    <location>
        <begin position="262"/>
        <end position="282"/>
    </location>
</feature>
<keyword evidence="3" id="KW-0560">Oxidoreductase</keyword>
<dbReference type="CDD" id="cd08189">
    <property type="entry name" value="Fe-ADH-like"/>
    <property type="match status" value="1"/>
</dbReference>
<organism evidence="8 9">
    <name type="scientific">Candidatus Ornithospirochaeta stercoripullorum</name>
    <dbReference type="NCBI Taxonomy" id="2840899"/>
    <lineage>
        <taxon>Bacteria</taxon>
        <taxon>Pseudomonadati</taxon>
        <taxon>Spirochaetota</taxon>
        <taxon>Spirochaetia</taxon>
        <taxon>Spirochaetales</taxon>
        <taxon>Spirochaetaceae</taxon>
        <taxon>Spirochaetaceae incertae sedis</taxon>
        <taxon>Candidatus Ornithospirochaeta</taxon>
    </lineage>
</organism>
<dbReference type="PANTHER" id="PTHR11496">
    <property type="entry name" value="ALCOHOL DEHYDROGENASE"/>
    <property type="match status" value="1"/>
</dbReference>
<evidence type="ECO:0000256" key="4">
    <source>
        <dbReference type="ARBA" id="ARBA00023027"/>
    </source>
</evidence>
<dbReference type="InterPro" id="IPR001670">
    <property type="entry name" value="ADH_Fe/GldA"/>
</dbReference>
<dbReference type="Proteomes" id="UP000823615">
    <property type="component" value="Unassembled WGS sequence"/>
</dbReference>
<name>A0A9D9DYN5_9SPIO</name>
<dbReference type="InterPro" id="IPR018211">
    <property type="entry name" value="ADH_Fe_CS"/>
</dbReference>
<dbReference type="GO" id="GO:0004022">
    <property type="term" value="F:alcohol dehydrogenase (NAD+) activity"/>
    <property type="evidence" value="ECO:0007669"/>
    <property type="project" value="TreeGrafter"/>
</dbReference>
<dbReference type="GO" id="GO:0046872">
    <property type="term" value="F:metal ion binding"/>
    <property type="evidence" value="ECO:0007669"/>
    <property type="project" value="InterPro"/>
</dbReference>
<evidence type="ECO:0000259" key="6">
    <source>
        <dbReference type="Pfam" id="PF00465"/>
    </source>
</evidence>
<reference evidence="8" key="1">
    <citation type="submission" date="2020-10" db="EMBL/GenBank/DDBJ databases">
        <authorList>
            <person name="Gilroy R."/>
        </authorList>
    </citation>
    <scope>NUCLEOTIDE SEQUENCE</scope>
    <source>
        <strain evidence="8">7293</strain>
    </source>
</reference>
<keyword evidence="5" id="KW-0472">Membrane</keyword>
<dbReference type="FunFam" id="3.40.50.1970:FF:000003">
    <property type="entry name" value="Alcohol dehydrogenase, iron-containing"/>
    <property type="match status" value="1"/>
</dbReference>
<proteinExistence type="inferred from homology"/>
<evidence type="ECO:0000259" key="7">
    <source>
        <dbReference type="Pfam" id="PF25137"/>
    </source>
</evidence>
<reference evidence="8" key="2">
    <citation type="journal article" date="2021" name="PeerJ">
        <title>Extensive microbial diversity within the chicken gut microbiome revealed by metagenomics and culture.</title>
        <authorList>
            <person name="Gilroy R."/>
            <person name="Ravi A."/>
            <person name="Getino M."/>
            <person name="Pursley I."/>
            <person name="Horton D.L."/>
            <person name="Alikhan N.F."/>
            <person name="Baker D."/>
            <person name="Gharbi K."/>
            <person name="Hall N."/>
            <person name="Watson M."/>
            <person name="Adriaenssens E.M."/>
            <person name="Foster-Nyarko E."/>
            <person name="Jarju S."/>
            <person name="Secka A."/>
            <person name="Antonio M."/>
            <person name="Oren A."/>
            <person name="Chaudhuri R.R."/>
            <person name="La Ragione R."/>
            <person name="Hildebrand F."/>
            <person name="Pallen M.J."/>
        </authorList>
    </citation>
    <scope>NUCLEOTIDE SEQUENCE</scope>
    <source>
        <strain evidence="8">7293</strain>
    </source>
</reference>
<dbReference type="Gene3D" id="1.20.1090.10">
    <property type="entry name" value="Dehydroquinate synthase-like - alpha domain"/>
    <property type="match status" value="1"/>
</dbReference>
<evidence type="ECO:0000313" key="9">
    <source>
        <dbReference type="Proteomes" id="UP000823615"/>
    </source>
</evidence>
<dbReference type="Pfam" id="PF00465">
    <property type="entry name" value="Fe-ADH"/>
    <property type="match status" value="1"/>
</dbReference>
<dbReference type="InterPro" id="IPR039697">
    <property type="entry name" value="Alcohol_dehydrogenase_Fe"/>
</dbReference>
<dbReference type="InterPro" id="IPR056798">
    <property type="entry name" value="ADH_Fe_C"/>
</dbReference>
<evidence type="ECO:0000313" key="8">
    <source>
        <dbReference type="EMBL" id="MBO8436292.1"/>
    </source>
</evidence>
<keyword evidence="4" id="KW-0520">NAD</keyword>
<dbReference type="Gene3D" id="3.40.50.1970">
    <property type="match status" value="1"/>
</dbReference>
<accession>A0A9D9DYN5</accession>
<comment type="similarity">
    <text evidence="2">Belongs to the iron-containing alcohol dehydrogenase family.</text>
</comment>
<dbReference type="Pfam" id="PF25137">
    <property type="entry name" value="ADH_Fe_C"/>
    <property type="match status" value="1"/>
</dbReference>
<sequence length="407" mass="44372">MNRVRRIYCRIFQKAFRLAIPLLPYRKPEILNSVMELPALFRNKGISRVLLVTDKGIRNRGITKEMEDIMAREGISLSVYDATVANPTTENVEEARRLYLSSSSQAIIGFGGGSSIDAAKAVGARIAYPKKSLAKMEGILKVIRRIPLLVAIPTTAGTGSETTLASVIVDSKTRHKYPINSFPLIPRYAVLDPEVTRTLPPSLTASTGLDALTHAIEAYIGGSTTKATREAATEAVSLIFSSLPAAYRNGDDMEARRKMLRAAFLAGSAFTVSYVGYVHAIAHSLGGKYNVPHGLANAVLLPYVLEEYGTKAEKKLAELADAAGLTGRNSSEKAHRFIEAIKDMERTMKIPTSFDCIKAEDIPSLAHYADKEANPLYPVPVLMDAKELEKLYLLVMASEKGKRATIA</sequence>
<dbReference type="SUPFAM" id="SSF56796">
    <property type="entry name" value="Dehydroquinate synthase-like"/>
    <property type="match status" value="1"/>
</dbReference>
<dbReference type="EMBL" id="JADIMT010000059">
    <property type="protein sequence ID" value="MBO8436292.1"/>
    <property type="molecule type" value="Genomic_DNA"/>
</dbReference>
<evidence type="ECO:0000256" key="5">
    <source>
        <dbReference type="SAM" id="Phobius"/>
    </source>
</evidence>
<evidence type="ECO:0000256" key="2">
    <source>
        <dbReference type="ARBA" id="ARBA00007358"/>
    </source>
</evidence>
<comment type="cofactor">
    <cofactor evidence="1">
        <name>Fe cation</name>
        <dbReference type="ChEBI" id="CHEBI:24875"/>
    </cofactor>
</comment>
<evidence type="ECO:0000256" key="1">
    <source>
        <dbReference type="ARBA" id="ARBA00001962"/>
    </source>
</evidence>
<dbReference type="PROSITE" id="PS00060">
    <property type="entry name" value="ADH_IRON_2"/>
    <property type="match status" value="1"/>
</dbReference>
<keyword evidence="5" id="KW-1133">Transmembrane helix</keyword>